<dbReference type="PANTHER" id="PTHR24183:SF1">
    <property type="entry name" value="FIBRONECTIN TYPE 3 AND ANKYRIN REPEAT DOMAINS PROTEIN 1"/>
    <property type="match status" value="1"/>
</dbReference>
<feature type="non-terminal residue" evidence="2">
    <location>
        <position position="75"/>
    </location>
</feature>
<feature type="repeat" description="ANK" evidence="1">
    <location>
        <begin position="44"/>
        <end position="75"/>
    </location>
</feature>
<dbReference type="PROSITE" id="PS50297">
    <property type="entry name" value="ANK_REP_REGION"/>
    <property type="match status" value="2"/>
</dbReference>
<dbReference type="EMBL" id="JASPKZ010007227">
    <property type="protein sequence ID" value="KAJ9585987.1"/>
    <property type="molecule type" value="Genomic_DNA"/>
</dbReference>
<reference evidence="2" key="1">
    <citation type="journal article" date="2023" name="IScience">
        <title>Live-bearing cockroach genome reveals convergent evolutionary mechanisms linked to viviparity in insects and beyond.</title>
        <authorList>
            <person name="Fouks B."/>
            <person name="Harrison M.C."/>
            <person name="Mikhailova A.A."/>
            <person name="Marchal E."/>
            <person name="English S."/>
            <person name="Carruthers M."/>
            <person name="Jennings E.C."/>
            <person name="Chiamaka E.L."/>
            <person name="Frigard R.A."/>
            <person name="Pippel M."/>
            <person name="Attardo G.M."/>
            <person name="Benoit J.B."/>
            <person name="Bornberg-Bauer E."/>
            <person name="Tobe S.S."/>
        </authorList>
    </citation>
    <scope>NUCLEOTIDE SEQUENCE</scope>
    <source>
        <strain evidence="2">Stay&amp;Tobe</strain>
    </source>
</reference>
<dbReference type="PANTHER" id="PTHR24183">
    <property type="entry name" value="FIBRONECTIN TYPE 3 AND ANKYRIN REPEAT DOMAINS PROTEIN 1"/>
    <property type="match status" value="1"/>
</dbReference>
<dbReference type="PROSITE" id="PS50088">
    <property type="entry name" value="ANK_REPEAT"/>
    <property type="match status" value="2"/>
</dbReference>
<dbReference type="GO" id="GO:0005634">
    <property type="term" value="C:nucleus"/>
    <property type="evidence" value="ECO:0007669"/>
    <property type="project" value="TreeGrafter"/>
</dbReference>
<accession>A0AAD8EDP7</accession>
<keyword evidence="1" id="KW-0040">ANK repeat</keyword>
<gene>
    <name evidence="2" type="ORF">L9F63_020370</name>
</gene>
<dbReference type="InterPro" id="IPR002110">
    <property type="entry name" value="Ankyrin_rpt"/>
</dbReference>
<dbReference type="Gene3D" id="1.25.40.20">
    <property type="entry name" value="Ankyrin repeat-containing domain"/>
    <property type="match status" value="1"/>
</dbReference>
<evidence type="ECO:0008006" key="4">
    <source>
        <dbReference type="Google" id="ProtNLM"/>
    </source>
</evidence>
<organism evidence="2 3">
    <name type="scientific">Diploptera punctata</name>
    <name type="common">Pacific beetle cockroach</name>
    <dbReference type="NCBI Taxonomy" id="6984"/>
    <lineage>
        <taxon>Eukaryota</taxon>
        <taxon>Metazoa</taxon>
        <taxon>Ecdysozoa</taxon>
        <taxon>Arthropoda</taxon>
        <taxon>Hexapoda</taxon>
        <taxon>Insecta</taxon>
        <taxon>Pterygota</taxon>
        <taxon>Neoptera</taxon>
        <taxon>Polyneoptera</taxon>
        <taxon>Dictyoptera</taxon>
        <taxon>Blattodea</taxon>
        <taxon>Blaberoidea</taxon>
        <taxon>Blaberidae</taxon>
        <taxon>Diplopterinae</taxon>
        <taxon>Diploptera</taxon>
    </lineage>
</organism>
<feature type="repeat" description="ANK" evidence="1">
    <location>
        <begin position="10"/>
        <end position="42"/>
    </location>
</feature>
<dbReference type="Proteomes" id="UP001233999">
    <property type="component" value="Unassembled WGS sequence"/>
</dbReference>
<protein>
    <recommendedName>
        <fullName evidence="4">Ankyrin repeat domain-containing protein</fullName>
    </recommendedName>
</protein>
<proteinExistence type="predicted"/>
<name>A0AAD8EDP7_DIPPU</name>
<dbReference type="SMART" id="SM00248">
    <property type="entry name" value="ANK"/>
    <property type="match status" value="2"/>
</dbReference>
<dbReference type="SUPFAM" id="SSF48403">
    <property type="entry name" value="Ankyrin repeat"/>
    <property type="match status" value="1"/>
</dbReference>
<evidence type="ECO:0000256" key="1">
    <source>
        <dbReference type="PROSITE-ProRule" id="PRU00023"/>
    </source>
</evidence>
<dbReference type="GO" id="GO:0042981">
    <property type="term" value="P:regulation of apoptotic process"/>
    <property type="evidence" value="ECO:0007669"/>
    <property type="project" value="TreeGrafter"/>
</dbReference>
<dbReference type="InterPro" id="IPR036770">
    <property type="entry name" value="Ankyrin_rpt-contain_sf"/>
</dbReference>
<evidence type="ECO:0000313" key="3">
    <source>
        <dbReference type="Proteomes" id="UP001233999"/>
    </source>
</evidence>
<dbReference type="Pfam" id="PF12796">
    <property type="entry name" value="Ank_2"/>
    <property type="match status" value="1"/>
</dbReference>
<dbReference type="AlphaFoldDB" id="A0AAD8EDP7"/>
<comment type="caution">
    <text evidence="2">The sequence shown here is derived from an EMBL/GenBank/DDBJ whole genome shotgun (WGS) entry which is preliminary data.</text>
</comment>
<reference evidence="2" key="2">
    <citation type="submission" date="2023-05" db="EMBL/GenBank/DDBJ databases">
        <authorList>
            <person name="Fouks B."/>
        </authorList>
    </citation>
    <scope>NUCLEOTIDE SEQUENCE</scope>
    <source>
        <strain evidence="2">Stay&amp;Tobe</strain>
        <tissue evidence="2">Testes</tissue>
    </source>
</reference>
<keyword evidence="3" id="KW-1185">Reference proteome</keyword>
<feature type="non-terminal residue" evidence="2">
    <location>
        <position position="1"/>
    </location>
</feature>
<evidence type="ECO:0000313" key="2">
    <source>
        <dbReference type="EMBL" id="KAJ9585987.1"/>
    </source>
</evidence>
<sequence length="75" mass="7913">YGSVDIFNSMGMSPLMEATARGDPQMVSLLLNAGATVDVTSEAAGRTALMIACFKGEAEIARQLREKGASFDVKD</sequence>